<dbReference type="EMBL" id="JACIJP010000004">
    <property type="protein sequence ID" value="MBB6124860.1"/>
    <property type="molecule type" value="Genomic_DNA"/>
</dbReference>
<evidence type="ECO:0000256" key="1">
    <source>
        <dbReference type="SAM" id="SignalP"/>
    </source>
</evidence>
<dbReference type="RefSeq" id="WP_184081158.1">
    <property type="nucleotide sequence ID" value="NZ_JACIJP010000004.1"/>
</dbReference>
<name>A0A841J2G5_9SPHN</name>
<dbReference type="AlphaFoldDB" id="A0A841J2G5"/>
<accession>A0A841J2G5</accession>
<dbReference type="Proteomes" id="UP000552700">
    <property type="component" value="Unassembled WGS sequence"/>
</dbReference>
<reference evidence="2 3" key="1">
    <citation type="submission" date="2020-08" db="EMBL/GenBank/DDBJ databases">
        <title>Genomic Encyclopedia of Type Strains, Phase IV (KMG-IV): sequencing the most valuable type-strain genomes for metagenomic binning, comparative biology and taxonomic classification.</title>
        <authorList>
            <person name="Goeker M."/>
        </authorList>
    </citation>
    <scope>NUCLEOTIDE SEQUENCE [LARGE SCALE GENOMIC DNA]</scope>
    <source>
        <strain evidence="2 3">DSM 102255</strain>
    </source>
</reference>
<evidence type="ECO:0000313" key="2">
    <source>
        <dbReference type="EMBL" id="MBB6124860.1"/>
    </source>
</evidence>
<protein>
    <submittedName>
        <fullName evidence="2">Uncharacterized protein</fullName>
    </submittedName>
</protein>
<sequence length="78" mass="8065">MIARSIASVLAAFALATAPLAVHARLLLVSSCTGAAHLLVIPVDPAVPQKGDRDDCAKACHAVLDRRDKATEKKGCCA</sequence>
<proteinExistence type="predicted"/>
<keyword evidence="3" id="KW-1185">Reference proteome</keyword>
<gene>
    <name evidence="2" type="ORF">FHS92_002613</name>
</gene>
<feature type="signal peptide" evidence="1">
    <location>
        <begin position="1"/>
        <end position="24"/>
    </location>
</feature>
<feature type="chain" id="PRO_5032772081" evidence="1">
    <location>
        <begin position="25"/>
        <end position="78"/>
    </location>
</feature>
<evidence type="ECO:0000313" key="3">
    <source>
        <dbReference type="Proteomes" id="UP000552700"/>
    </source>
</evidence>
<keyword evidence="1" id="KW-0732">Signal</keyword>
<comment type="caution">
    <text evidence="2">The sequence shown here is derived from an EMBL/GenBank/DDBJ whole genome shotgun (WGS) entry which is preliminary data.</text>
</comment>
<organism evidence="2 3">
    <name type="scientific">Sphingobium subterraneum</name>
    <dbReference type="NCBI Taxonomy" id="627688"/>
    <lineage>
        <taxon>Bacteria</taxon>
        <taxon>Pseudomonadati</taxon>
        <taxon>Pseudomonadota</taxon>
        <taxon>Alphaproteobacteria</taxon>
        <taxon>Sphingomonadales</taxon>
        <taxon>Sphingomonadaceae</taxon>
        <taxon>Sphingobium</taxon>
    </lineage>
</organism>